<dbReference type="GeneID" id="113217804"/>
<dbReference type="AlphaFoldDB" id="A0A6J1TJF0"/>
<feature type="region of interest" description="Disordered" evidence="1">
    <location>
        <begin position="344"/>
        <end position="370"/>
    </location>
</feature>
<evidence type="ECO:0000313" key="2">
    <source>
        <dbReference type="Proteomes" id="UP000504606"/>
    </source>
</evidence>
<accession>A0A6J1TJF0</accession>
<dbReference type="KEGG" id="foc:113217804"/>
<feature type="compositionally biased region" description="Polar residues" evidence="1">
    <location>
        <begin position="1"/>
        <end position="16"/>
    </location>
</feature>
<feature type="compositionally biased region" description="Basic and acidic residues" evidence="1">
    <location>
        <begin position="118"/>
        <end position="130"/>
    </location>
</feature>
<feature type="compositionally biased region" description="Acidic residues" evidence="1">
    <location>
        <begin position="33"/>
        <end position="46"/>
    </location>
</feature>
<keyword evidence="2" id="KW-1185">Reference proteome</keyword>
<dbReference type="RefSeq" id="XP_026293654.1">
    <property type="nucleotide sequence ID" value="XM_026437869.2"/>
</dbReference>
<feature type="region of interest" description="Disordered" evidence="1">
    <location>
        <begin position="33"/>
        <end position="146"/>
    </location>
</feature>
<protein>
    <submittedName>
        <fullName evidence="3">Uncharacterized protein LOC113217804 isoform X1</fullName>
    </submittedName>
</protein>
<gene>
    <name evidence="3" type="primary">LOC113217804</name>
</gene>
<evidence type="ECO:0000313" key="3">
    <source>
        <dbReference type="RefSeq" id="XP_026293654.1"/>
    </source>
</evidence>
<reference evidence="3" key="1">
    <citation type="submission" date="2025-08" db="UniProtKB">
        <authorList>
            <consortium name="RefSeq"/>
        </authorList>
    </citation>
    <scope>IDENTIFICATION</scope>
    <source>
        <tissue evidence="3">Whole organism</tissue>
    </source>
</reference>
<feature type="compositionally biased region" description="Basic and acidic residues" evidence="1">
    <location>
        <begin position="54"/>
        <end position="63"/>
    </location>
</feature>
<name>A0A6J1TJF0_FRAOC</name>
<feature type="region of interest" description="Disordered" evidence="1">
    <location>
        <begin position="272"/>
        <end position="291"/>
    </location>
</feature>
<feature type="region of interest" description="Disordered" evidence="1">
    <location>
        <begin position="1"/>
        <end position="21"/>
    </location>
</feature>
<organism evidence="2 3">
    <name type="scientific">Frankliniella occidentalis</name>
    <name type="common">Western flower thrips</name>
    <name type="synonym">Euthrips occidentalis</name>
    <dbReference type="NCBI Taxonomy" id="133901"/>
    <lineage>
        <taxon>Eukaryota</taxon>
        <taxon>Metazoa</taxon>
        <taxon>Ecdysozoa</taxon>
        <taxon>Arthropoda</taxon>
        <taxon>Hexapoda</taxon>
        <taxon>Insecta</taxon>
        <taxon>Pterygota</taxon>
        <taxon>Neoptera</taxon>
        <taxon>Paraneoptera</taxon>
        <taxon>Thysanoptera</taxon>
        <taxon>Terebrantia</taxon>
        <taxon>Thripoidea</taxon>
        <taxon>Thripidae</taxon>
        <taxon>Frankliniella</taxon>
    </lineage>
</organism>
<dbReference type="Proteomes" id="UP000504606">
    <property type="component" value="Unplaced"/>
</dbReference>
<feature type="compositionally biased region" description="Low complexity" evidence="1">
    <location>
        <begin position="133"/>
        <end position="145"/>
    </location>
</feature>
<dbReference type="OrthoDB" id="9974792at2759"/>
<feature type="compositionally biased region" description="Acidic residues" evidence="1">
    <location>
        <begin position="274"/>
        <end position="283"/>
    </location>
</feature>
<sequence>MTSINNVPESASQTASIPHVSIFECQDPWISEEELYTEGSSDDEDDMALRMKRRAQEEKKEKQSSAAHHVRRTERRVVSTSKATGNSSANDCDLIEGDNQGVNDFKWRPTQGSTKLKQTSDHSDSSKNGDEAQNSSQTPSSQSLSEAYSNMHKLDALLRDSDRRLKDAQAETLRAQLSTRAQLRDLREQVGAQNVALSANWDAFMNLCPVIEPSWACGKECLPASGPGSKAEWSLLEFPGAAAAPGVAGRGAHRAGPRGDGADSVLPRISGVESEADDSEDSESSGSALAITDEEKMKLAALLRDVDQDHEGGPGLGGYHLDAEVRRSLDHIDEKLQELVLDASDAGSVSAAPPSRGASKGPRGATRQQRLEDIDRCLQSLAESALEDTEPLGEEAVRSLLQDAQGALGRGEGAASGAAAAAATGAESGLISALLDEARRELPRFHYRYCETADQELPRLNSAAR</sequence>
<proteinExistence type="predicted"/>
<evidence type="ECO:0000256" key="1">
    <source>
        <dbReference type="SAM" id="MobiDB-lite"/>
    </source>
</evidence>